<keyword evidence="7" id="KW-1185">Reference proteome</keyword>
<gene>
    <name evidence="6" type="ORF">COR50_12950</name>
</gene>
<feature type="transmembrane region" description="Helical" evidence="5">
    <location>
        <begin position="131"/>
        <end position="153"/>
    </location>
</feature>
<evidence type="ECO:0000313" key="6">
    <source>
        <dbReference type="EMBL" id="ATL47999.1"/>
    </source>
</evidence>
<dbReference type="EMBL" id="CP023777">
    <property type="protein sequence ID" value="ATL47999.1"/>
    <property type="molecule type" value="Genomic_DNA"/>
</dbReference>
<dbReference type="InterPro" id="IPR000537">
    <property type="entry name" value="UbiA_prenyltransferase"/>
</dbReference>
<feature type="transmembrane region" description="Helical" evidence="5">
    <location>
        <begin position="203"/>
        <end position="224"/>
    </location>
</feature>
<sequence>MFKALFNFILFSSIYIAICAVCMTWQTNVLLALNYDATDYYKFVFFATLCSYNFHWYLTPVSLDASHRIQWGAGKRRLQMAFTILGGLASAYYVIPLLQHWFWIAIAMVMTFLYSAPKIPHPLARHLQKVAFGKTLFLTFVWTYVTTTLPGLIAGNWEWLPFLALNIHRFFLIYAICILFDWRDKVPDKAAGIRSLITYMDDRHLFMLYFACLAVSGIAAISLLPHTPTWIVATLLVPVIIIATIRKFAQKNTNDYVYYFVLDGMMAFSAFLHILTLILLHPGVRLEYLHL</sequence>
<name>A0A291QVE4_9BACT</name>
<evidence type="ECO:0000256" key="1">
    <source>
        <dbReference type="ARBA" id="ARBA00004141"/>
    </source>
</evidence>
<keyword evidence="3 5" id="KW-1133">Transmembrane helix</keyword>
<accession>A0A291QVE4</accession>
<evidence type="ECO:0000313" key="7">
    <source>
        <dbReference type="Proteomes" id="UP000220133"/>
    </source>
</evidence>
<evidence type="ECO:0000256" key="2">
    <source>
        <dbReference type="ARBA" id="ARBA00022692"/>
    </source>
</evidence>
<evidence type="ECO:0008006" key="8">
    <source>
        <dbReference type="Google" id="ProtNLM"/>
    </source>
</evidence>
<keyword evidence="2 5" id="KW-0812">Transmembrane</keyword>
<feature type="transmembrane region" description="Helical" evidence="5">
    <location>
        <begin position="101"/>
        <end position="119"/>
    </location>
</feature>
<proteinExistence type="predicted"/>
<feature type="transmembrane region" description="Helical" evidence="5">
    <location>
        <begin position="256"/>
        <end position="280"/>
    </location>
</feature>
<feature type="transmembrane region" description="Helical" evidence="5">
    <location>
        <begin position="159"/>
        <end position="182"/>
    </location>
</feature>
<keyword evidence="4 5" id="KW-0472">Membrane</keyword>
<feature type="transmembrane region" description="Helical" evidence="5">
    <location>
        <begin position="78"/>
        <end position="95"/>
    </location>
</feature>
<evidence type="ECO:0000256" key="4">
    <source>
        <dbReference type="ARBA" id="ARBA00023136"/>
    </source>
</evidence>
<evidence type="ECO:0000256" key="5">
    <source>
        <dbReference type="SAM" id="Phobius"/>
    </source>
</evidence>
<comment type="subcellular location">
    <subcellularLocation>
        <location evidence="1">Membrane</location>
        <topology evidence="1">Multi-pass membrane protein</topology>
    </subcellularLocation>
</comment>
<dbReference type="RefSeq" id="WP_098194376.1">
    <property type="nucleotide sequence ID" value="NZ_CP023777.1"/>
</dbReference>
<dbReference type="OrthoDB" id="1467772at2"/>
<evidence type="ECO:0000256" key="3">
    <source>
        <dbReference type="ARBA" id="ARBA00022989"/>
    </source>
</evidence>
<feature type="transmembrane region" description="Helical" evidence="5">
    <location>
        <begin position="230"/>
        <end position="249"/>
    </location>
</feature>
<organism evidence="6 7">
    <name type="scientific">Chitinophaga caeni</name>
    <dbReference type="NCBI Taxonomy" id="2029983"/>
    <lineage>
        <taxon>Bacteria</taxon>
        <taxon>Pseudomonadati</taxon>
        <taxon>Bacteroidota</taxon>
        <taxon>Chitinophagia</taxon>
        <taxon>Chitinophagales</taxon>
        <taxon>Chitinophagaceae</taxon>
        <taxon>Chitinophaga</taxon>
    </lineage>
</organism>
<protein>
    <recommendedName>
        <fullName evidence="8">UbiA prenyltransferase family protein</fullName>
    </recommendedName>
</protein>
<dbReference type="AlphaFoldDB" id="A0A291QVE4"/>
<dbReference type="Proteomes" id="UP000220133">
    <property type="component" value="Chromosome"/>
</dbReference>
<dbReference type="Pfam" id="PF01040">
    <property type="entry name" value="UbiA"/>
    <property type="match status" value="1"/>
</dbReference>
<dbReference type="KEGG" id="cbae:COR50_12950"/>
<reference evidence="6 7" key="1">
    <citation type="submission" date="2017-10" db="EMBL/GenBank/DDBJ databases">
        <title>Paenichitinophaga pekingensis gen. nov., sp. nov., isolated from activated sludge.</title>
        <authorList>
            <person name="Jin D."/>
            <person name="Kong X."/>
            <person name="Deng Y."/>
            <person name="Bai Z."/>
        </authorList>
    </citation>
    <scope>NUCLEOTIDE SEQUENCE [LARGE SCALE GENOMIC DNA]</scope>
    <source>
        <strain evidence="6 7">13</strain>
    </source>
</reference>
<feature type="transmembrane region" description="Helical" evidence="5">
    <location>
        <begin position="7"/>
        <end position="28"/>
    </location>
</feature>
<feature type="transmembrane region" description="Helical" evidence="5">
    <location>
        <begin position="40"/>
        <end position="58"/>
    </location>
</feature>